<dbReference type="CDD" id="cd11060">
    <property type="entry name" value="CYP57A1-like"/>
    <property type="match status" value="1"/>
</dbReference>
<keyword evidence="9" id="KW-1133">Transmembrane helix</keyword>
<dbReference type="PANTHER" id="PTHR24305:SF232">
    <property type="entry name" value="P450, PUTATIVE (EUROFUNG)-RELATED"/>
    <property type="match status" value="1"/>
</dbReference>
<keyword evidence="9" id="KW-0812">Transmembrane</keyword>
<dbReference type="FunFam" id="1.10.630.10:FF:000050">
    <property type="entry name" value="Cytochrome P450 monooxygenase"/>
    <property type="match status" value="1"/>
</dbReference>
<evidence type="ECO:0000256" key="7">
    <source>
        <dbReference type="PIRSR" id="PIRSR602401-1"/>
    </source>
</evidence>
<organism evidence="10 11">
    <name type="scientific">Cladophialophora bantiana (strain ATCC 10958 / CBS 173.52 / CDC B-1940 / NIH 8579)</name>
    <name type="common">Xylohypha bantiana</name>
    <dbReference type="NCBI Taxonomy" id="1442370"/>
    <lineage>
        <taxon>Eukaryota</taxon>
        <taxon>Fungi</taxon>
        <taxon>Dikarya</taxon>
        <taxon>Ascomycota</taxon>
        <taxon>Pezizomycotina</taxon>
        <taxon>Eurotiomycetes</taxon>
        <taxon>Chaetothyriomycetidae</taxon>
        <taxon>Chaetothyriales</taxon>
        <taxon>Herpotrichiellaceae</taxon>
        <taxon>Cladophialophora</taxon>
    </lineage>
</organism>
<dbReference type="InterPro" id="IPR017972">
    <property type="entry name" value="Cyt_P450_CS"/>
</dbReference>
<evidence type="ECO:0000256" key="3">
    <source>
        <dbReference type="ARBA" id="ARBA00022723"/>
    </source>
</evidence>
<gene>
    <name evidence="10" type="ORF">Z519_06895</name>
</gene>
<evidence type="ECO:0000256" key="5">
    <source>
        <dbReference type="ARBA" id="ARBA00023004"/>
    </source>
</evidence>
<dbReference type="PANTHER" id="PTHR24305">
    <property type="entry name" value="CYTOCHROME P450"/>
    <property type="match status" value="1"/>
</dbReference>
<evidence type="ECO:0000256" key="8">
    <source>
        <dbReference type="RuleBase" id="RU000461"/>
    </source>
</evidence>
<dbReference type="SUPFAM" id="SSF48264">
    <property type="entry name" value="Cytochrome P450"/>
    <property type="match status" value="1"/>
</dbReference>
<feature type="transmembrane region" description="Helical" evidence="9">
    <location>
        <begin position="12"/>
        <end position="34"/>
    </location>
</feature>
<keyword evidence="11" id="KW-1185">Reference proteome</keyword>
<feature type="binding site" description="axial binding residue" evidence="7">
    <location>
        <position position="478"/>
    </location>
    <ligand>
        <name>heme</name>
        <dbReference type="ChEBI" id="CHEBI:30413"/>
    </ligand>
    <ligandPart>
        <name>Fe</name>
        <dbReference type="ChEBI" id="CHEBI:18248"/>
    </ligandPart>
</feature>
<keyword evidence="4 8" id="KW-0560">Oxidoreductase</keyword>
<dbReference type="InterPro" id="IPR050121">
    <property type="entry name" value="Cytochrome_P450_monoxygenase"/>
</dbReference>
<evidence type="ECO:0000313" key="11">
    <source>
        <dbReference type="Proteomes" id="UP000053789"/>
    </source>
</evidence>
<dbReference type="InterPro" id="IPR002401">
    <property type="entry name" value="Cyt_P450_E_grp-I"/>
</dbReference>
<comment type="cofactor">
    <cofactor evidence="1 7">
        <name>heme</name>
        <dbReference type="ChEBI" id="CHEBI:30413"/>
    </cofactor>
</comment>
<dbReference type="PRINTS" id="PR00463">
    <property type="entry name" value="EP450I"/>
</dbReference>
<dbReference type="Pfam" id="PF00067">
    <property type="entry name" value="p450"/>
    <property type="match status" value="1"/>
</dbReference>
<accession>A0A0D2ET48</accession>
<keyword evidence="6 8" id="KW-0503">Monooxygenase</keyword>
<dbReference type="PROSITE" id="PS00086">
    <property type="entry name" value="CYTOCHROME_P450"/>
    <property type="match status" value="1"/>
</dbReference>
<dbReference type="Gene3D" id="1.10.630.10">
    <property type="entry name" value="Cytochrome P450"/>
    <property type="match status" value="1"/>
</dbReference>
<dbReference type="HOGENOM" id="CLU_001570_14_0_1"/>
<dbReference type="EMBL" id="KN846988">
    <property type="protein sequence ID" value="KIW93046.1"/>
    <property type="molecule type" value="Genomic_DNA"/>
</dbReference>
<reference evidence="10" key="1">
    <citation type="submission" date="2015-01" db="EMBL/GenBank/DDBJ databases">
        <title>The Genome Sequence of Cladophialophora bantiana CBS 173.52.</title>
        <authorList>
            <consortium name="The Broad Institute Genomics Platform"/>
            <person name="Cuomo C."/>
            <person name="de Hoog S."/>
            <person name="Gorbushina A."/>
            <person name="Stielow B."/>
            <person name="Teixiera M."/>
            <person name="Abouelleil A."/>
            <person name="Chapman S.B."/>
            <person name="Priest M."/>
            <person name="Young S.K."/>
            <person name="Wortman J."/>
            <person name="Nusbaum C."/>
            <person name="Birren B."/>
        </authorList>
    </citation>
    <scope>NUCLEOTIDE SEQUENCE [LARGE SCALE GENOMIC DNA]</scope>
    <source>
        <strain evidence="10">CBS 173.52</strain>
    </source>
</reference>
<dbReference type="GeneID" id="27699823"/>
<dbReference type="InterPro" id="IPR001128">
    <property type="entry name" value="Cyt_P450"/>
</dbReference>
<dbReference type="GO" id="GO:0020037">
    <property type="term" value="F:heme binding"/>
    <property type="evidence" value="ECO:0007669"/>
    <property type="project" value="InterPro"/>
</dbReference>
<evidence type="ECO:0000256" key="2">
    <source>
        <dbReference type="ARBA" id="ARBA00010617"/>
    </source>
</evidence>
<evidence type="ECO:0008006" key="12">
    <source>
        <dbReference type="Google" id="ProtNLM"/>
    </source>
</evidence>
<dbReference type="Proteomes" id="UP000053789">
    <property type="component" value="Unassembled WGS sequence"/>
</dbReference>
<protein>
    <recommendedName>
        <fullName evidence="12">Cytochrome P450 oxidoreductase</fullName>
    </recommendedName>
</protein>
<proteinExistence type="inferred from homology"/>
<evidence type="ECO:0000256" key="9">
    <source>
        <dbReference type="SAM" id="Phobius"/>
    </source>
</evidence>
<keyword evidence="5 7" id="KW-0408">Iron</keyword>
<keyword evidence="9" id="KW-0472">Membrane</keyword>
<dbReference type="OrthoDB" id="3934656at2759"/>
<evidence type="ECO:0000256" key="1">
    <source>
        <dbReference type="ARBA" id="ARBA00001971"/>
    </source>
</evidence>
<dbReference type="GO" id="GO:0016705">
    <property type="term" value="F:oxidoreductase activity, acting on paired donors, with incorporation or reduction of molecular oxygen"/>
    <property type="evidence" value="ECO:0007669"/>
    <property type="project" value="InterPro"/>
</dbReference>
<name>A0A0D2ET48_CLAB1</name>
<dbReference type="InterPro" id="IPR036396">
    <property type="entry name" value="Cyt_P450_sf"/>
</dbReference>
<evidence type="ECO:0000313" key="10">
    <source>
        <dbReference type="EMBL" id="KIW93046.1"/>
    </source>
</evidence>
<evidence type="ECO:0000256" key="4">
    <source>
        <dbReference type="ARBA" id="ARBA00023002"/>
    </source>
</evidence>
<dbReference type="RefSeq" id="XP_016619715.1">
    <property type="nucleotide sequence ID" value="XM_016764633.1"/>
</dbReference>
<evidence type="ECO:0000256" key="6">
    <source>
        <dbReference type="ARBA" id="ARBA00023033"/>
    </source>
</evidence>
<keyword evidence="7 8" id="KW-0349">Heme</keyword>
<dbReference type="GO" id="GO:0004497">
    <property type="term" value="F:monooxygenase activity"/>
    <property type="evidence" value="ECO:0007669"/>
    <property type="project" value="UniProtKB-KW"/>
</dbReference>
<dbReference type="GO" id="GO:0005506">
    <property type="term" value="F:iron ion binding"/>
    <property type="evidence" value="ECO:0007669"/>
    <property type="project" value="InterPro"/>
</dbReference>
<comment type="similarity">
    <text evidence="2 8">Belongs to the cytochrome P450 family.</text>
</comment>
<dbReference type="PRINTS" id="PR00385">
    <property type="entry name" value="P450"/>
</dbReference>
<keyword evidence="3 7" id="KW-0479">Metal-binding</keyword>
<sequence>MFLPTGNAASPLLLPYIIPFSIILLISLPIITLLRIRYRRGLREIPGPFFASILPFDRMLSTYSGHQFQRHLEYHARYGKLVRVGPNHVSLGDSEQISNVYNITSKFDKSNFYTLFHAKSPVGPIPTVFSIVDPVGHRNLKRPVGAAFALSSLLDFEPLADDCTRILEGKLDALQGNAVDFGTWLHWYAFDVISSITFSNRLGFMEREEDVNGIIAAIEGRLFYNSIIGQVPSMHKWLLGNNIVSRLADMVPAIRRLNSAAYIVQFAARQMEMRQNAKVEHGRSDMLDKFKMTRDGEEVVSAKELLGHASSNVFAGSDTTAISLRALFYHLCKNPHAYKKCVDEILDFDARGELSDYVTYYEAQRMPYFQACMREALRMHPAVGQLLERVVPEGGATIDGIYLPAGTIVGMNPWVAARDRAVYGHDAEVFRPERWIEADEKTLKLMDRNWLAVGSSSWNLIPSGANVVFQFGAGSRTCLGKNISLMEMSKLAPQLLRRYHVQLADPKAEWELFDYWFVKQEGLRCILTRRDGEK</sequence>
<dbReference type="AlphaFoldDB" id="A0A0D2ET48"/>